<dbReference type="InterPro" id="IPR029063">
    <property type="entry name" value="SAM-dependent_MTases_sf"/>
</dbReference>
<organism evidence="2 3">
    <name type="scientific">Candidatus Woesebacteria bacterium GWB1_43_5</name>
    <dbReference type="NCBI Taxonomy" id="1802474"/>
    <lineage>
        <taxon>Bacteria</taxon>
        <taxon>Candidatus Woeseibacteriota</taxon>
    </lineage>
</organism>
<evidence type="ECO:0000256" key="1">
    <source>
        <dbReference type="ARBA" id="ARBA00022679"/>
    </source>
</evidence>
<dbReference type="EMBL" id="MGFM01000035">
    <property type="protein sequence ID" value="OGM05500.1"/>
    <property type="molecule type" value="Genomic_DNA"/>
</dbReference>
<accession>A0A1F7WRX6</accession>
<dbReference type="GO" id="GO:0016740">
    <property type="term" value="F:transferase activity"/>
    <property type="evidence" value="ECO:0007669"/>
    <property type="project" value="UniProtKB-KW"/>
</dbReference>
<evidence type="ECO:0000313" key="2">
    <source>
        <dbReference type="EMBL" id="OGM05500.1"/>
    </source>
</evidence>
<keyword evidence="1" id="KW-0808">Transferase</keyword>
<dbReference type="AlphaFoldDB" id="A0A1F7WRX6"/>
<gene>
    <name evidence="2" type="ORF">A2125_00280</name>
</gene>
<dbReference type="Proteomes" id="UP000178812">
    <property type="component" value="Unassembled WGS sequence"/>
</dbReference>
<name>A0A1F7WRX6_9BACT</name>
<dbReference type="Gene3D" id="3.40.50.150">
    <property type="entry name" value="Vaccinia Virus protein VP39"/>
    <property type="match status" value="1"/>
</dbReference>
<dbReference type="PANTHER" id="PTHR43861">
    <property type="entry name" value="TRANS-ACONITATE 2-METHYLTRANSFERASE-RELATED"/>
    <property type="match status" value="1"/>
</dbReference>
<dbReference type="SUPFAM" id="SSF53335">
    <property type="entry name" value="S-adenosyl-L-methionine-dependent methyltransferases"/>
    <property type="match status" value="1"/>
</dbReference>
<dbReference type="Pfam" id="PF13489">
    <property type="entry name" value="Methyltransf_23"/>
    <property type="match status" value="1"/>
</dbReference>
<evidence type="ECO:0000313" key="3">
    <source>
        <dbReference type="Proteomes" id="UP000178812"/>
    </source>
</evidence>
<comment type="caution">
    <text evidence="2">The sequence shown here is derived from an EMBL/GenBank/DDBJ whole genome shotgun (WGS) entry which is preliminary data.</text>
</comment>
<protein>
    <recommendedName>
        <fullName evidence="4">Methyltransferase type 11 domain-containing protein</fullName>
    </recommendedName>
</protein>
<sequence>MRKAKLVCPTCKRAVVKKFWAMPRYRLARCSTCGLVWDFSITREDIDIYKKKYFANEDSKGGYANYFEGMRVNRRTFADRLVKLEQKLGKKGKLLDVGCALGECLIEAKNLGWKGIEGVELSEFACRFARNRGLKIKRGVLGNSYAANSFDAVVYQDVIEHIPDPVGELKKARRVLRHGGIIFLVTPDIGGFWSKLLGARWYHFKPREHLIYFSQSSMRSALGKAGFSKIETAGTYHILSIEYIVNRLKYYFPSACGMVLAILRKTPLKDIPVKSYTGELEAWGKKL</sequence>
<dbReference type="CDD" id="cd02440">
    <property type="entry name" value="AdoMet_MTases"/>
    <property type="match status" value="1"/>
</dbReference>
<evidence type="ECO:0008006" key="4">
    <source>
        <dbReference type="Google" id="ProtNLM"/>
    </source>
</evidence>
<dbReference type="PANTHER" id="PTHR43861:SF3">
    <property type="entry name" value="PUTATIVE (AFU_ORTHOLOGUE AFUA_2G14390)-RELATED"/>
    <property type="match status" value="1"/>
</dbReference>
<reference evidence="2 3" key="1">
    <citation type="journal article" date="2016" name="Nat. Commun.">
        <title>Thousands of microbial genomes shed light on interconnected biogeochemical processes in an aquifer system.</title>
        <authorList>
            <person name="Anantharaman K."/>
            <person name="Brown C.T."/>
            <person name="Hug L.A."/>
            <person name="Sharon I."/>
            <person name="Castelle C.J."/>
            <person name="Probst A.J."/>
            <person name="Thomas B.C."/>
            <person name="Singh A."/>
            <person name="Wilkins M.J."/>
            <person name="Karaoz U."/>
            <person name="Brodie E.L."/>
            <person name="Williams K.H."/>
            <person name="Hubbard S.S."/>
            <person name="Banfield J.F."/>
        </authorList>
    </citation>
    <scope>NUCLEOTIDE SEQUENCE [LARGE SCALE GENOMIC DNA]</scope>
</reference>
<proteinExistence type="predicted"/>